<name>A0A0R2CL71_9LACO</name>
<evidence type="ECO:0000259" key="2">
    <source>
        <dbReference type="Pfam" id="PF00156"/>
    </source>
</evidence>
<reference evidence="3 4" key="1">
    <citation type="journal article" date="2015" name="Genome Announc.">
        <title>Expanding the biotechnology potential of lactobacilli through comparative genomics of 213 strains and associated genera.</title>
        <authorList>
            <person name="Sun Z."/>
            <person name="Harris H.M."/>
            <person name="McCann A."/>
            <person name="Guo C."/>
            <person name="Argimon S."/>
            <person name="Zhang W."/>
            <person name="Yang X."/>
            <person name="Jeffery I.B."/>
            <person name="Cooney J.C."/>
            <person name="Kagawa T.F."/>
            <person name="Liu W."/>
            <person name="Song Y."/>
            <person name="Salvetti E."/>
            <person name="Wrobel A."/>
            <person name="Rasinkangas P."/>
            <person name="Parkhill J."/>
            <person name="Rea M.C."/>
            <person name="O'Sullivan O."/>
            <person name="Ritari J."/>
            <person name="Douillard F.P."/>
            <person name="Paul Ross R."/>
            <person name="Yang R."/>
            <person name="Briner A.E."/>
            <person name="Felis G.E."/>
            <person name="de Vos W.M."/>
            <person name="Barrangou R."/>
            <person name="Klaenhammer T.R."/>
            <person name="Caufield P.W."/>
            <person name="Cui Y."/>
            <person name="Zhang H."/>
            <person name="O'Toole P.W."/>
        </authorList>
    </citation>
    <scope>NUCLEOTIDE SEQUENCE [LARGE SCALE GENOMIC DNA]</scope>
    <source>
        <strain evidence="3 4">DSM 20605</strain>
    </source>
</reference>
<dbReference type="PANTHER" id="PTHR47505">
    <property type="entry name" value="DNA UTILIZATION PROTEIN YHGH"/>
    <property type="match status" value="1"/>
</dbReference>
<dbReference type="STRING" id="1133569.FD21_GL002018"/>
<comment type="similarity">
    <text evidence="1">Belongs to the ComF/GntX family.</text>
</comment>
<keyword evidence="4" id="KW-1185">Reference proteome</keyword>
<dbReference type="AlphaFoldDB" id="A0A0R2CL71"/>
<dbReference type="SUPFAM" id="SSF53271">
    <property type="entry name" value="PRTase-like"/>
    <property type="match status" value="1"/>
</dbReference>
<dbReference type="InterPro" id="IPR051910">
    <property type="entry name" value="ComF/GntX_DNA_util-trans"/>
</dbReference>
<dbReference type="InterPro" id="IPR029057">
    <property type="entry name" value="PRTase-like"/>
</dbReference>
<evidence type="ECO:0000313" key="3">
    <source>
        <dbReference type="EMBL" id="KRM89289.1"/>
    </source>
</evidence>
<evidence type="ECO:0000256" key="1">
    <source>
        <dbReference type="ARBA" id="ARBA00008007"/>
    </source>
</evidence>
<organism evidence="3 4">
    <name type="scientific">Liquorilactobacillus vini DSM 20605</name>
    <dbReference type="NCBI Taxonomy" id="1133569"/>
    <lineage>
        <taxon>Bacteria</taxon>
        <taxon>Bacillati</taxon>
        <taxon>Bacillota</taxon>
        <taxon>Bacilli</taxon>
        <taxon>Lactobacillales</taxon>
        <taxon>Lactobacillaceae</taxon>
        <taxon>Liquorilactobacillus</taxon>
    </lineage>
</organism>
<feature type="domain" description="Phosphoribosyltransferase" evidence="2">
    <location>
        <begin position="112"/>
        <end position="227"/>
    </location>
</feature>
<dbReference type="PANTHER" id="PTHR47505:SF1">
    <property type="entry name" value="DNA UTILIZATION PROTEIN YHGH"/>
    <property type="match status" value="1"/>
</dbReference>
<protein>
    <submittedName>
        <fullName evidence="3">Competence protein FC</fullName>
    </submittedName>
</protein>
<dbReference type="InterPro" id="IPR000836">
    <property type="entry name" value="PRTase_dom"/>
</dbReference>
<dbReference type="PATRIC" id="fig|1133569.4.peg.2178"/>
<accession>A0A0R2CL71</accession>
<dbReference type="RefSeq" id="WP_010580284.1">
    <property type="nucleotide sequence ID" value="NZ_AHYZ01000067.1"/>
</dbReference>
<dbReference type="OrthoDB" id="9779910at2"/>
<sequence length="228" mass="26537">MKICLFCQQNSIESNLFEWLFDFASHEKYLCQTCRQLFVPIDPQTACPGCGRKQSVRKLCRDCQCWIKNSSRQLLNNRALFCYNLPMKNFFERYKFRGDYQLRLIFQRRIQQAIKQLGNKRVIIPVPVSATTWQQRGFNQVEGFLEGIDYLAALTVKPDFSKDSQSHKKRRQRLASPQPFTLKPQLNLQQQACLLIDDVYTTGRTLYHASKVLQNAGVSSIKSLTLAR</sequence>
<dbReference type="EMBL" id="AYYX01000008">
    <property type="protein sequence ID" value="KRM89289.1"/>
    <property type="molecule type" value="Genomic_DNA"/>
</dbReference>
<dbReference type="Pfam" id="PF00156">
    <property type="entry name" value="Pribosyltran"/>
    <property type="match status" value="1"/>
</dbReference>
<dbReference type="Proteomes" id="UP000051576">
    <property type="component" value="Unassembled WGS sequence"/>
</dbReference>
<dbReference type="Gene3D" id="3.40.50.2020">
    <property type="match status" value="1"/>
</dbReference>
<evidence type="ECO:0000313" key="4">
    <source>
        <dbReference type="Proteomes" id="UP000051576"/>
    </source>
</evidence>
<comment type="caution">
    <text evidence="3">The sequence shown here is derived from an EMBL/GenBank/DDBJ whole genome shotgun (WGS) entry which is preliminary data.</text>
</comment>
<dbReference type="eggNOG" id="COG1040">
    <property type="taxonomic scope" value="Bacteria"/>
</dbReference>
<proteinExistence type="inferred from homology"/>
<gene>
    <name evidence="3" type="ORF">FD21_GL002018</name>
</gene>
<dbReference type="CDD" id="cd06223">
    <property type="entry name" value="PRTases_typeI"/>
    <property type="match status" value="1"/>
</dbReference>